<evidence type="ECO:0000259" key="8">
    <source>
        <dbReference type="PROSITE" id="PS51740"/>
    </source>
</evidence>
<comment type="subcellular location">
    <subcellularLocation>
        <location evidence="7">Cytoplasm</location>
        <location evidence="7">Nucleoid</location>
    </subcellularLocation>
</comment>
<dbReference type="GO" id="GO:0009295">
    <property type="term" value="C:nucleoid"/>
    <property type="evidence" value="ECO:0007669"/>
    <property type="project" value="UniProtKB-SubCell"/>
</dbReference>
<dbReference type="NCBIfam" id="TIGR00242">
    <property type="entry name" value="division/cell wall cluster transcriptional repressor MraZ"/>
    <property type="match status" value="1"/>
</dbReference>
<dbReference type="SUPFAM" id="SSF89447">
    <property type="entry name" value="AbrB/MazE/MraZ-like"/>
    <property type="match status" value="1"/>
</dbReference>
<dbReference type="Proteomes" id="UP000273643">
    <property type="component" value="Unassembled WGS sequence"/>
</dbReference>
<organism evidence="9 10">
    <name type="scientific">Marinimicrobium koreense</name>
    <dbReference type="NCBI Taxonomy" id="306545"/>
    <lineage>
        <taxon>Bacteria</taxon>
        <taxon>Pseudomonadati</taxon>
        <taxon>Pseudomonadota</taxon>
        <taxon>Gammaproteobacteria</taxon>
        <taxon>Cellvibrionales</taxon>
        <taxon>Cellvibrionaceae</taxon>
        <taxon>Marinimicrobium</taxon>
    </lineage>
</organism>
<dbReference type="GO" id="GO:0005737">
    <property type="term" value="C:cytoplasm"/>
    <property type="evidence" value="ECO:0007669"/>
    <property type="project" value="UniProtKB-UniRule"/>
</dbReference>
<dbReference type="PANTHER" id="PTHR34701">
    <property type="entry name" value="TRANSCRIPTIONAL REGULATOR MRAZ"/>
    <property type="match status" value="1"/>
</dbReference>
<dbReference type="InterPro" id="IPR035644">
    <property type="entry name" value="MraZ_C"/>
</dbReference>
<keyword evidence="6 7" id="KW-0804">Transcription</keyword>
<evidence type="ECO:0000256" key="4">
    <source>
        <dbReference type="ARBA" id="ARBA00023015"/>
    </source>
</evidence>
<dbReference type="CDD" id="cd16320">
    <property type="entry name" value="MraZ_N"/>
    <property type="match status" value="1"/>
</dbReference>
<evidence type="ECO:0000313" key="9">
    <source>
        <dbReference type="EMBL" id="ROQ20836.1"/>
    </source>
</evidence>
<proteinExistence type="inferred from homology"/>
<dbReference type="InterPro" id="IPR003444">
    <property type="entry name" value="MraZ"/>
</dbReference>
<keyword evidence="2 7" id="KW-0963">Cytoplasm</keyword>
<keyword evidence="10" id="KW-1185">Reference proteome</keyword>
<reference evidence="9 10" key="1">
    <citation type="submission" date="2018-11" db="EMBL/GenBank/DDBJ databases">
        <title>Genomic Encyclopedia of Type Strains, Phase IV (KMG-IV): sequencing the most valuable type-strain genomes for metagenomic binning, comparative biology and taxonomic classification.</title>
        <authorList>
            <person name="Goeker M."/>
        </authorList>
    </citation>
    <scope>NUCLEOTIDE SEQUENCE [LARGE SCALE GENOMIC DNA]</scope>
    <source>
        <strain evidence="9 10">DSM 16974</strain>
    </source>
</reference>
<dbReference type="GO" id="GO:2000143">
    <property type="term" value="P:negative regulation of DNA-templated transcription initiation"/>
    <property type="evidence" value="ECO:0007669"/>
    <property type="project" value="TreeGrafter"/>
</dbReference>
<dbReference type="EMBL" id="RJUK01000001">
    <property type="protein sequence ID" value="ROQ20836.1"/>
    <property type="molecule type" value="Genomic_DNA"/>
</dbReference>
<dbReference type="Gene3D" id="3.40.1550.20">
    <property type="entry name" value="Transcriptional regulator MraZ domain"/>
    <property type="match status" value="1"/>
</dbReference>
<keyword evidence="4 7" id="KW-0805">Transcription regulation</keyword>
<evidence type="ECO:0000256" key="6">
    <source>
        <dbReference type="ARBA" id="ARBA00023163"/>
    </source>
</evidence>
<dbReference type="CDD" id="cd16321">
    <property type="entry name" value="MraZ_C"/>
    <property type="match status" value="1"/>
</dbReference>
<comment type="caution">
    <text evidence="9">The sequence shown here is derived from an EMBL/GenBank/DDBJ whole genome shotgun (WGS) entry which is preliminary data.</text>
</comment>
<evidence type="ECO:0000313" key="10">
    <source>
        <dbReference type="Proteomes" id="UP000273643"/>
    </source>
</evidence>
<keyword evidence="3" id="KW-0677">Repeat</keyword>
<dbReference type="HAMAP" id="MF_01008">
    <property type="entry name" value="MraZ"/>
    <property type="match status" value="1"/>
</dbReference>
<dbReference type="InterPro" id="IPR035642">
    <property type="entry name" value="MraZ_N"/>
</dbReference>
<dbReference type="PANTHER" id="PTHR34701:SF1">
    <property type="entry name" value="TRANSCRIPTIONAL REGULATOR MRAZ"/>
    <property type="match status" value="1"/>
</dbReference>
<dbReference type="Pfam" id="PF02381">
    <property type="entry name" value="MraZ"/>
    <property type="match status" value="2"/>
</dbReference>
<dbReference type="RefSeq" id="WP_123637926.1">
    <property type="nucleotide sequence ID" value="NZ_RJUK01000001.1"/>
</dbReference>
<keyword evidence="5 7" id="KW-0238">DNA-binding</keyword>
<evidence type="ECO:0000256" key="3">
    <source>
        <dbReference type="ARBA" id="ARBA00022737"/>
    </source>
</evidence>
<dbReference type="InterPro" id="IPR020603">
    <property type="entry name" value="MraZ_dom"/>
</dbReference>
<dbReference type="GO" id="GO:0000976">
    <property type="term" value="F:transcription cis-regulatory region binding"/>
    <property type="evidence" value="ECO:0007669"/>
    <property type="project" value="TreeGrafter"/>
</dbReference>
<sequence>MLTGSHSINMDAKGRMAIPTRIRESFVASCEGRLVLTAHTQQRCLLVYSEPDWLERLPKIQALPDNDPAAGRIKRLWIGYATQLEMDGNGRILVPPTLRSFARLDKKLMLVGLGDKMELWNEDSWQDLIEQPLDTELSPELQSLTL</sequence>
<feature type="domain" description="SpoVT-AbrB" evidence="8">
    <location>
        <begin position="81"/>
        <end position="124"/>
    </location>
</feature>
<protein>
    <recommendedName>
        <fullName evidence="1 7">Transcriptional regulator MraZ</fullName>
    </recommendedName>
</protein>
<feature type="domain" description="SpoVT-AbrB" evidence="8">
    <location>
        <begin position="5"/>
        <end position="52"/>
    </location>
</feature>
<evidence type="ECO:0000256" key="5">
    <source>
        <dbReference type="ARBA" id="ARBA00023125"/>
    </source>
</evidence>
<comment type="subunit">
    <text evidence="7">Forms oligomers.</text>
</comment>
<dbReference type="OrthoDB" id="9807753at2"/>
<dbReference type="GO" id="GO:0003700">
    <property type="term" value="F:DNA-binding transcription factor activity"/>
    <property type="evidence" value="ECO:0007669"/>
    <property type="project" value="UniProtKB-UniRule"/>
</dbReference>
<gene>
    <name evidence="7" type="primary">mraZ</name>
    <name evidence="9" type="ORF">EDC38_1453</name>
</gene>
<evidence type="ECO:0000256" key="1">
    <source>
        <dbReference type="ARBA" id="ARBA00013860"/>
    </source>
</evidence>
<accession>A0A3N1P7Y1</accession>
<name>A0A3N1P7Y1_9GAMM</name>
<dbReference type="InterPro" id="IPR007159">
    <property type="entry name" value="SpoVT-AbrB_dom"/>
</dbReference>
<evidence type="ECO:0000256" key="2">
    <source>
        <dbReference type="ARBA" id="ARBA00022490"/>
    </source>
</evidence>
<dbReference type="AlphaFoldDB" id="A0A3N1P7Y1"/>
<evidence type="ECO:0000256" key="7">
    <source>
        <dbReference type="HAMAP-Rule" id="MF_01008"/>
    </source>
</evidence>
<dbReference type="InterPro" id="IPR037914">
    <property type="entry name" value="SpoVT-AbrB_sf"/>
</dbReference>
<dbReference type="InterPro" id="IPR038619">
    <property type="entry name" value="MraZ_sf"/>
</dbReference>
<comment type="similarity">
    <text evidence="7">Belongs to the MraZ family.</text>
</comment>
<dbReference type="PROSITE" id="PS51740">
    <property type="entry name" value="SPOVT_ABRB"/>
    <property type="match status" value="2"/>
</dbReference>